<evidence type="ECO:0000313" key="1">
    <source>
        <dbReference type="Proteomes" id="UP000887576"/>
    </source>
</evidence>
<reference evidence="2" key="1">
    <citation type="submission" date="2022-11" db="UniProtKB">
        <authorList>
            <consortium name="WormBaseParasite"/>
        </authorList>
    </citation>
    <scope>IDENTIFICATION</scope>
</reference>
<accession>A0AC34Q5N0</accession>
<dbReference type="Proteomes" id="UP000887576">
    <property type="component" value="Unplaced"/>
</dbReference>
<protein>
    <submittedName>
        <fullName evidence="2">SHSP domain-containing protein</fullName>
    </submittedName>
</protein>
<sequence length="277" mass="32050">MATKYYEESEYYVKEYERTNGLEREMVDQEFRSHGKPLGSRMSTSIRDLPPLSRYYDDWDDRRREIRSYFDRDRDRRQLSLPPRRSHYLYTSDEIAPSPPRTNTTHDSYRHDYSTRRNEYSTFGSAAVPQSSLLTQPHDVYRRSPEVPRSSFPVTTTTPATTPGTVQAIAGAGDIINTENGFTIQLDVKHFEPHEIKISLTGNTLSVVGEKTEQDPISNQQLIRSFSRRYAIPDDIRLESIKSHLTDTGILIIRGNRKSWKQTDIDIHVDYAPVSDV</sequence>
<proteinExistence type="predicted"/>
<evidence type="ECO:0000313" key="2">
    <source>
        <dbReference type="WBParaSite" id="JU765_v2.g13237.t1"/>
    </source>
</evidence>
<dbReference type="WBParaSite" id="JU765_v2.g13237.t1">
    <property type="protein sequence ID" value="JU765_v2.g13237.t1"/>
    <property type="gene ID" value="JU765_v2.g13237"/>
</dbReference>
<organism evidence="1 2">
    <name type="scientific">Panagrolaimus sp. JU765</name>
    <dbReference type="NCBI Taxonomy" id="591449"/>
    <lineage>
        <taxon>Eukaryota</taxon>
        <taxon>Metazoa</taxon>
        <taxon>Ecdysozoa</taxon>
        <taxon>Nematoda</taxon>
        <taxon>Chromadorea</taxon>
        <taxon>Rhabditida</taxon>
        <taxon>Tylenchina</taxon>
        <taxon>Panagrolaimomorpha</taxon>
        <taxon>Panagrolaimoidea</taxon>
        <taxon>Panagrolaimidae</taxon>
        <taxon>Panagrolaimus</taxon>
    </lineage>
</organism>
<name>A0AC34Q5N0_9BILA</name>